<sequence length="220" mass="25910">MKRRTEDFEPYFNGRKRLLPRPSDLSFYNWETQSATSNPTPNYQVIAENPSGLLFKNKRDRKILNVDPKALTPGDNSARIAVETSKYTQVVIYDHITRRNLFTLARYKRYPWLSYDFETKKACCYPSQKYLNAHDFTFDNWKKPERLTKHHKSERHQTAMAKWIDGRANKRNTSVLSKLQESHTQDVKENRDYLELSMNVSCLRRSRTSCSGATMNNVMV</sequence>
<keyword evidence="7" id="KW-0282">Flagellum</keyword>
<keyword evidence="7" id="KW-0969">Cilium</keyword>
<dbReference type="GO" id="GO:0005634">
    <property type="term" value="C:nucleus"/>
    <property type="evidence" value="ECO:0007669"/>
    <property type="project" value="UniProtKB-SubCell"/>
</dbReference>
<dbReference type="Pfam" id="PF14713">
    <property type="entry name" value="DUF4464"/>
    <property type="match status" value="1"/>
</dbReference>
<keyword evidence="8" id="KW-1185">Reference proteome</keyword>
<dbReference type="PANTHER" id="PTHR33588:SF1">
    <property type="entry name" value="CILIA- AND FLAGELLA-ASSOCIATED PROTEIN 299"/>
    <property type="match status" value="1"/>
</dbReference>
<dbReference type="InterPro" id="IPR027887">
    <property type="entry name" value="DUF4464"/>
</dbReference>
<evidence type="ECO:0000256" key="5">
    <source>
        <dbReference type="ARBA" id="ARBA00022490"/>
    </source>
</evidence>
<comment type="function">
    <text evidence="1">May be involved in spermatogenesis.</text>
</comment>
<keyword evidence="7" id="KW-0966">Cell projection</keyword>
<comment type="subcellular location">
    <subcellularLocation>
        <location evidence="3">Cytoplasm</location>
    </subcellularLocation>
    <subcellularLocation>
        <location evidence="2">Nucleus</location>
    </subcellularLocation>
</comment>
<evidence type="ECO:0000256" key="2">
    <source>
        <dbReference type="ARBA" id="ARBA00004123"/>
    </source>
</evidence>
<evidence type="ECO:0000256" key="3">
    <source>
        <dbReference type="ARBA" id="ARBA00004496"/>
    </source>
</evidence>
<protein>
    <recommendedName>
        <fullName evidence="4">Cilia- and flagella-associated protein 299</fullName>
    </recommendedName>
</protein>
<dbReference type="AlphaFoldDB" id="A0AAD9UWS6"/>
<evidence type="ECO:0000256" key="1">
    <source>
        <dbReference type="ARBA" id="ARBA00003056"/>
    </source>
</evidence>
<evidence type="ECO:0000313" key="7">
    <source>
        <dbReference type="EMBL" id="KAK2552826.1"/>
    </source>
</evidence>
<evidence type="ECO:0000313" key="8">
    <source>
        <dbReference type="Proteomes" id="UP001249851"/>
    </source>
</evidence>
<evidence type="ECO:0000256" key="4">
    <source>
        <dbReference type="ARBA" id="ARBA00021436"/>
    </source>
</evidence>
<organism evidence="7 8">
    <name type="scientific">Acropora cervicornis</name>
    <name type="common">Staghorn coral</name>
    <dbReference type="NCBI Taxonomy" id="6130"/>
    <lineage>
        <taxon>Eukaryota</taxon>
        <taxon>Metazoa</taxon>
        <taxon>Cnidaria</taxon>
        <taxon>Anthozoa</taxon>
        <taxon>Hexacorallia</taxon>
        <taxon>Scleractinia</taxon>
        <taxon>Astrocoeniina</taxon>
        <taxon>Acroporidae</taxon>
        <taxon>Acropora</taxon>
    </lineage>
</organism>
<accession>A0AAD9UWS6</accession>
<name>A0AAD9UWS6_ACRCE</name>
<dbReference type="PANTHER" id="PTHR33588">
    <property type="entry name" value="CILIA- AND FLAGELLA-ASSOCIATED PROTEIN 299"/>
    <property type="match status" value="1"/>
</dbReference>
<gene>
    <name evidence="7" type="ORF">P5673_025994</name>
</gene>
<reference evidence="7" key="2">
    <citation type="journal article" date="2023" name="Science">
        <title>Genomic signatures of disease resistance in endangered staghorn corals.</title>
        <authorList>
            <person name="Vollmer S.V."/>
            <person name="Selwyn J.D."/>
            <person name="Despard B.A."/>
            <person name="Roesel C.L."/>
        </authorList>
    </citation>
    <scope>NUCLEOTIDE SEQUENCE</scope>
    <source>
        <strain evidence="7">K2</strain>
    </source>
</reference>
<keyword evidence="5" id="KW-0963">Cytoplasm</keyword>
<comment type="caution">
    <text evidence="7">The sequence shown here is derived from an EMBL/GenBank/DDBJ whole genome shotgun (WGS) entry which is preliminary data.</text>
</comment>
<proteinExistence type="predicted"/>
<dbReference type="EMBL" id="JARQWQ010000083">
    <property type="protein sequence ID" value="KAK2552826.1"/>
    <property type="molecule type" value="Genomic_DNA"/>
</dbReference>
<keyword evidence="6" id="KW-0539">Nucleus</keyword>
<evidence type="ECO:0000256" key="6">
    <source>
        <dbReference type="ARBA" id="ARBA00023242"/>
    </source>
</evidence>
<reference evidence="7" key="1">
    <citation type="journal article" date="2023" name="G3 (Bethesda)">
        <title>Whole genome assembly and annotation of the endangered Caribbean coral Acropora cervicornis.</title>
        <authorList>
            <person name="Selwyn J.D."/>
            <person name="Vollmer S.V."/>
        </authorList>
    </citation>
    <scope>NUCLEOTIDE SEQUENCE</scope>
    <source>
        <strain evidence="7">K2</strain>
    </source>
</reference>
<dbReference type="GO" id="GO:0005737">
    <property type="term" value="C:cytoplasm"/>
    <property type="evidence" value="ECO:0007669"/>
    <property type="project" value="UniProtKB-SubCell"/>
</dbReference>
<dbReference type="Proteomes" id="UP001249851">
    <property type="component" value="Unassembled WGS sequence"/>
</dbReference>